<protein>
    <submittedName>
        <fullName evidence="1">Uncharacterized protein</fullName>
    </submittedName>
</protein>
<organism evidence="1 2">
    <name type="scientific">Xanthomonas oryzae pv. oryzicola (strain BLS256)</name>
    <dbReference type="NCBI Taxonomy" id="383407"/>
    <lineage>
        <taxon>Bacteria</taxon>
        <taxon>Pseudomonadati</taxon>
        <taxon>Pseudomonadota</taxon>
        <taxon>Gammaproteobacteria</taxon>
        <taxon>Lysobacterales</taxon>
        <taxon>Lysobacteraceae</taxon>
        <taxon>Xanthomonas</taxon>
    </lineage>
</organism>
<proteinExistence type="predicted"/>
<dbReference type="KEGG" id="xor:XOC_0194"/>
<reference evidence="1 2" key="1">
    <citation type="journal article" date="2011" name="J. Bacteriol.">
        <title>Two new complete genome sequences offer insight into host and tissue specificity of plant pathogenic Xanthomonas spp.</title>
        <authorList>
            <person name="Bogdanove A.J."/>
            <person name="Koebnik R."/>
            <person name="Lu H."/>
            <person name="Furutani A."/>
            <person name="Angiuoli S.V."/>
            <person name="Patil P.B."/>
            <person name="Van Sluys M.A."/>
            <person name="Ryan R.P."/>
            <person name="Meyer D.F."/>
            <person name="Han S.W."/>
            <person name="Aparna G."/>
            <person name="Rajaram M."/>
            <person name="Delcher A.L."/>
            <person name="Phillippy A.M."/>
            <person name="Puiu D."/>
            <person name="Schatz M.C."/>
            <person name="Shumway M."/>
            <person name="Sommer D.D."/>
            <person name="Trapnell C."/>
            <person name="Benahmed F."/>
            <person name="Dimitrov G."/>
            <person name="Madupu R."/>
            <person name="Radune D."/>
            <person name="Sullivan S."/>
            <person name="Jha G."/>
            <person name="Ishihara H."/>
            <person name="Lee S.W."/>
            <person name="Pandey A."/>
            <person name="Sharma V."/>
            <person name="Sriariyanun M."/>
            <person name="Szurek B."/>
            <person name="Vera-Cruz C.M."/>
            <person name="Dorman K.S."/>
            <person name="Ronald P.C."/>
            <person name="Verdier V."/>
            <person name="Dow J.M."/>
            <person name="Sonti R.V."/>
            <person name="Tsuge S."/>
            <person name="Brendel V.P."/>
            <person name="Rabinowicz P.D."/>
            <person name="Leach J.E."/>
            <person name="White F.F."/>
            <person name="Salzberg S.L."/>
        </authorList>
    </citation>
    <scope>NUCLEOTIDE SEQUENCE [LARGE SCALE GENOMIC DNA]</scope>
    <source>
        <strain evidence="1 2">BLS256</strain>
    </source>
</reference>
<evidence type="ECO:0000313" key="1">
    <source>
        <dbReference type="EMBL" id="AEQ94442.1"/>
    </source>
</evidence>
<evidence type="ECO:0000313" key="2">
    <source>
        <dbReference type="Proteomes" id="UP000008851"/>
    </source>
</evidence>
<name>G7TJP0_XANOB</name>
<dbReference type="Proteomes" id="UP000008851">
    <property type="component" value="Chromosome"/>
</dbReference>
<dbReference type="EMBL" id="CP003057">
    <property type="protein sequence ID" value="AEQ94442.1"/>
    <property type="molecule type" value="Genomic_DNA"/>
</dbReference>
<gene>
    <name evidence="1" type="ORF">XOC_0194</name>
</gene>
<sequence>MRLRPDDPVANALIALVHSRQPHAASKVWLGRIFKRTQWTRSSAA</sequence>
<accession>G7TJP0</accession>
<dbReference type="AlphaFoldDB" id="G7TJP0"/>
<dbReference type="HOGENOM" id="CLU_3206995_0_0_6"/>